<dbReference type="Pfam" id="PF00571">
    <property type="entry name" value="CBS"/>
    <property type="match status" value="1"/>
</dbReference>
<feature type="transmembrane region" description="Helical" evidence="8">
    <location>
        <begin position="545"/>
        <end position="566"/>
    </location>
</feature>
<feature type="transmembrane region" description="Helical" evidence="8">
    <location>
        <begin position="175"/>
        <end position="200"/>
    </location>
</feature>
<dbReference type="GO" id="GO:0008021">
    <property type="term" value="C:synaptic vesicle"/>
    <property type="evidence" value="ECO:0000318"/>
    <property type="project" value="GO_Central"/>
</dbReference>
<dbReference type="InterPro" id="IPR001807">
    <property type="entry name" value="ClC"/>
</dbReference>
<reference evidence="11" key="1">
    <citation type="journal article" date="2008" name="Nat. Genet.">
        <title>The Pristionchus pacificus genome provides a unique perspective on nematode lifestyle and parasitism.</title>
        <authorList>
            <person name="Dieterich C."/>
            <person name="Clifton S.W."/>
            <person name="Schuster L.N."/>
            <person name="Chinwalla A."/>
            <person name="Delehaunty K."/>
            <person name="Dinkelacker I."/>
            <person name="Fulton L."/>
            <person name="Fulton R."/>
            <person name="Godfrey J."/>
            <person name="Minx P."/>
            <person name="Mitreva M."/>
            <person name="Roeseler W."/>
            <person name="Tian H."/>
            <person name="Witte H."/>
            <person name="Yang S.P."/>
            <person name="Wilson R.K."/>
            <person name="Sommer R.J."/>
        </authorList>
    </citation>
    <scope>NUCLEOTIDE SEQUENCE [LARGE SCALE GENOMIC DNA]</scope>
    <source>
        <strain evidence="11">PS312</strain>
    </source>
</reference>
<proteinExistence type="inferred from homology"/>
<comment type="similarity">
    <text evidence="8">Belongs to the chloride channel (TC 2.A.49) family.</text>
</comment>
<dbReference type="Pfam" id="PF00654">
    <property type="entry name" value="Voltage_CLC"/>
    <property type="match status" value="1"/>
</dbReference>
<feature type="compositionally biased region" description="Basic residues" evidence="9">
    <location>
        <begin position="1222"/>
        <end position="1243"/>
    </location>
</feature>
<dbReference type="Gene3D" id="1.10.3080.10">
    <property type="entry name" value="Clc chloride channel"/>
    <property type="match status" value="1"/>
</dbReference>
<accession>A0A8R1UNK5</accession>
<dbReference type="GO" id="GO:0005247">
    <property type="term" value="F:voltage-gated chloride channel activity"/>
    <property type="evidence" value="ECO:0000318"/>
    <property type="project" value="GO_Central"/>
</dbReference>
<evidence type="ECO:0000313" key="11">
    <source>
        <dbReference type="Proteomes" id="UP000005239"/>
    </source>
</evidence>
<evidence type="ECO:0000256" key="5">
    <source>
        <dbReference type="ARBA" id="ARBA00023065"/>
    </source>
</evidence>
<dbReference type="InterPro" id="IPR019188">
    <property type="entry name" value="SNAPC1"/>
</dbReference>
<dbReference type="SUPFAM" id="SSF81340">
    <property type="entry name" value="Clc chloride channel"/>
    <property type="match status" value="1"/>
</dbReference>
<evidence type="ECO:0000256" key="2">
    <source>
        <dbReference type="ARBA" id="ARBA00022448"/>
    </source>
</evidence>
<evidence type="ECO:0000256" key="3">
    <source>
        <dbReference type="ARBA" id="ARBA00022692"/>
    </source>
</evidence>
<feature type="transmembrane region" description="Helical" evidence="8">
    <location>
        <begin position="572"/>
        <end position="598"/>
    </location>
</feature>
<dbReference type="GO" id="GO:0005794">
    <property type="term" value="C:Golgi apparatus"/>
    <property type="evidence" value="ECO:0000318"/>
    <property type="project" value="GO_Central"/>
</dbReference>
<name>A0A2A6CY11_PRIPA</name>
<sequence>MVIQAARGWSSLEGFGLLSHPSETGFIDRRYSRTDSVPKALARWMQRLLGSEGEEDFESVSLISSPVRASSAQNRMERRRRNNHLEESDDEGRPNADEVIFADPATASRSRLDQRGNQRGGGEEEELQLDPLPPMFSKYGDFHTIDWQRDLARDRLRHKMIEGRSRDFPLGLLKAAWDAGAGWICVLMVGIAAGATAGVIDVAARWMSDLKDGVCADRFWLDREHCCWSSNDTIYKDSDCSAWTTWPEMFNYYSKSPFYYLVELFFYVAWAVGMSTLAVLLVKVFAPYACGSGIPEIKCILSGFIIRGYLGKWTFLIKSVGLILASASGLSLGKEGPMVHLGCCIGNIISYLFPKYGQNEAKKREILSASAAAGVSVAFGAPIGGVMFSLEEASYYFPQKTMWRSFFCALVAGIVLRLVNPFGSDQTSLFHVDYMVKWSFIELIPFGLLGIFGGLVGALFTALNIRWCRVRKENKMVGGNPIYEVVLVTLFTAAISYFNPYLHKSGTAVIKQLFDRCGPEDYMVELCEYRNVDGNVYFGSAFASVFWQLSVALVMKFVFTIFTFGIKIPCGLFVPSLVMGSLAGRLLAMLIEGFLRAVQDEAGTSMFSCQIGKDCMMPGLYAMVGAAAVLGGMTRMTVSLVVIMFELTGSLEFIVPTMVAVMFAKWVGDATHKQGMYEAHIELNGYPFLDNKGEYPYSTTAYQVMRPSADRSDGKELAVIVQDTMTLGEIEQLMRDTQYNGFPVVVSRESMYLVGYVTRRELQLALHAARQSQPYVVTASRVYFTAPGQASVHQSGGSGGEPSSSVPAPLKLRRIIDLAPMTVTDQMPMETIIDIDLSISPADFAPFSIIFCPDMPIFAIMKGLGISVPPLHAGVRLDLEALLAAFKAKNSVRFEAFAECFAALKMSLLFAGRQSAAELIEFEEHLLQLCAAYMMSVKSGEIAGYPEKFGSEAKPDIPQYERSDRPPEHLPSSIPGTTREAREDVSYVSTLVERIFGIYCCYSFFYLQPKDYQAQIRISPSQLRDIMDFLDERLRTEKHLDTMACLYKLLNEGAFRITAFELTYDPACHKRYEAEDEDECCLPPGSDAPLERLKTLTEDRTMQQLEILHKRYEESKRQAGFVGVTHGEIDIADSAQRILEKAKVAIQLDEIRPLTERRGGTAAAAAAAAAGDDPFSRLDIKKRAYASGVTASRHRRYAFADGDATVAGLDEESAEDEPTMSKSKKGKKAAGGGGKKRGRPSRKSQREDQAEEFIQELHELGVEAVVRRNKSPRKSISENPDALLAEFVGGTGKKRISKSEAKNMEPLVRVKKSKKEEDTDRELARLLKQIKDAEERNKAIA</sequence>
<feature type="compositionally biased region" description="Basic and acidic residues" evidence="9">
    <location>
        <begin position="950"/>
        <end position="968"/>
    </location>
</feature>
<dbReference type="PRINTS" id="PR00762">
    <property type="entry name" value="CLCHANNEL"/>
</dbReference>
<evidence type="ECO:0000256" key="7">
    <source>
        <dbReference type="ARBA" id="ARBA00023214"/>
    </source>
</evidence>
<dbReference type="SMART" id="SM00116">
    <property type="entry name" value="CBS"/>
    <property type="match status" value="1"/>
</dbReference>
<comment type="subcellular location">
    <subcellularLocation>
        <location evidence="1">Endosome membrane</location>
        <topology evidence="1">Multi-pass membrane protein</topology>
    </subcellularLocation>
    <subcellularLocation>
        <location evidence="8">Membrane</location>
        <topology evidence="8">Multi-pass membrane protein</topology>
    </subcellularLocation>
</comment>
<dbReference type="GO" id="GO:0005769">
    <property type="term" value="C:early endosome"/>
    <property type="evidence" value="ECO:0000318"/>
    <property type="project" value="GO_Central"/>
</dbReference>
<gene>
    <name evidence="10" type="primary">WBGene00274922</name>
</gene>
<evidence type="ECO:0000256" key="1">
    <source>
        <dbReference type="ARBA" id="ARBA00004337"/>
    </source>
</evidence>
<dbReference type="EnsemblMetazoa" id="PPA36553.1">
    <property type="protein sequence ID" value="PPA36553.1"/>
    <property type="gene ID" value="WBGene00274922"/>
</dbReference>
<evidence type="ECO:0000256" key="9">
    <source>
        <dbReference type="SAM" id="MobiDB-lite"/>
    </source>
</evidence>
<dbReference type="FunFam" id="1.10.3080.10:FF:000011">
    <property type="entry name" value="Chloride channel protein"/>
    <property type="match status" value="1"/>
</dbReference>
<dbReference type="Proteomes" id="UP000005239">
    <property type="component" value="Unassembled WGS sequence"/>
</dbReference>
<reference evidence="10" key="2">
    <citation type="submission" date="2022-06" db="UniProtKB">
        <authorList>
            <consortium name="EnsemblMetazoa"/>
        </authorList>
    </citation>
    <scope>IDENTIFICATION</scope>
    <source>
        <strain evidence="10">PS312</strain>
    </source>
</reference>
<feature type="transmembrane region" description="Helical" evidence="8">
    <location>
        <begin position="338"/>
        <end position="354"/>
    </location>
</feature>
<dbReference type="GO" id="GO:0005886">
    <property type="term" value="C:plasma membrane"/>
    <property type="evidence" value="ECO:0000318"/>
    <property type="project" value="GO_Central"/>
</dbReference>
<feature type="transmembrane region" description="Helical" evidence="8">
    <location>
        <begin position="440"/>
        <end position="462"/>
    </location>
</feature>
<dbReference type="PANTHER" id="PTHR45711:SF6">
    <property type="entry name" value="CHLORIDE CHANNEL PROTEIN"/>
    <property type="match status" value="1"/>
</dbReference>
<dbReference type="SUPFAM" id="SSF54631">
    <property type="entry name" value="CBS-domain pair"/>
    <property type="match status" value="1"/>
</dbReference>
<evidence type="ECO:0000256" key="6">
    <source>
        <dbReference type="ARBA" id="ARBA00023136"/>
    </source>
</evidence>
<feature type="region of interest" description="Disordered" evidence="9">
    <location>
        <begin position="950"/>
        <end position="978"/>
    </location>
</feature>
<organism evidence="10 11">
    <name type="scientific">Pristionchus pacificus</name>
    <name type="common">Parasitic nematode worm</name>
    <dbReference type="NCBI Taxonomy" id="54126"/>
    <lineage>
        <taxon>Eukaryota</taxon>
        <taxon>Metazoa</taxon>
        <taxon>Ecdysozoa</taxon>
        <taxon>Nematoda</taxon>
        <taxon>Chromadorea</taxon>
        <taxon>Rhabditida</taxon>
        <taxon>Rhabditina</taxon>
        <taxon>Diplogasteromorpha</taxon>
        <taxon>Diplogasteroidea</taxon>
        <taxon>Neodiplogasteridae</taxon>
        <taxon>Pristionchus</taxon>
    </lineage>
</organism>
<protein>
    <recommendedName>
        <fullName evidence="8">Chloride channel protein</fullName>
    </recommendedName>
</protein>
<feature type="transmembrane region" description="Helical" evidence="8">
    <location>
        <begin position="482"/>
        <end position="502"/>
    </location>
</feature>
<evidence type="ECO:0000256" key="4">
    <source>
        <dbReference type="ARBA" id="ARBA00022989"/>
    </source>
</evidence>
<dbReference type="Gene3D" id="3.10.580.20">
    <property type="match status" value="1"/>
</dbReference>
<keyword evidence="7 8" id="KW-0868">Chloride</keyword>
<keyword evidence="5 8" id="KW-0406">Ion transport</keyword>
<dbReference type="CDD" id="cd04591">
    <property type="entry name" value="CBS_pair_voltage-gated_CLC_euk_bac"/>
    <property type="match status" value="1"/>
</dbReference>
<dbReference type="PROSITE" id="PS51371">
    <property type="entry name" value="CBS"/>
    <property type="match status" value="1"/>
</dbReference>
<dbReference type="InterPro" id="IPR000644">
    <property type="entry name" value="CBS_dom"/>
</dbReference>
<feature type="transmembrane region" description="Helical" evidence="8">
    <location>
        <begin position="258"/>
        <end position="282"/>
    </location>
</feature>
<keyword evidence="2 8" id="KW-0813">Transport</keyword>
<feature type="transmembrane region" description="Helical" evidence="8">
    <location>
        <begin position="619"/>
        <end position="645"/>
    </location>
</feature>
<feature type="transmembrane region" description="Helical" evidence="8">
    <location>
        <begin position="315"/>
        <end position="332"/>
    </location>
</feature>
<evidence type="ECO:0000313" key="10">
    <source>
        <dbReference type="EnsemblMetazoa" id="PPA36553.1"/>
    </source>
</evidence>
<dbReference type="Pfam" id="PF09808">
    <property type="entry name" value="SNAPC1"/>
    <property type="match status" value="1"/>
</dbReference>
<dbReference type="CDD" id="cd03684">
    <property type="entry name" value="ClC_3_like"/>
    <property type="match status" value="1"/>
</dbReference>
<keyword evidence="11" id="KW-1185">Reference proteome</keyword>
<dbReference type="InterPro" id="IPR046342">
    <property type="entry name" value="CBS_dom_sf"/>
</dbReference>
<keyword evidence="4 8" id="KW-1133">Transmembrane helix</keyword>
<feature type="compositionally biased region" description="Basic and acidic residues" evidence="9">
    <location>
        <begin position="83"/>
        <end position="96"/>
    </location>
</feature>
<evidence type="ECO:0000256" key="8">
    <source>
        <dbReference type="RuleBase" id="RU361221"/>
    </source>
</evidence>
<feature type="region of interest" description="Disordered" evidence="9">
    <location>
        <begin position="68"/>
        <end position="130"/>
    </location>
</feature>
<dbReference type="PANTHER" id="PTHR45711">
    <property type="entry name" value="CHLORIDE CHANNEL PROTEIN"/>
    <property type="match status" value="1"/>
</dbReference>
<keyword evidence="3 8" id="KW-0812">Transmembrane</keyword>
<dbReference type="GO" id="GO:0010008">
    <property type="term" value="C:endosome membrane"/>
    <property type="evidence" value="ECO:0007669"/>
    <property type="project" value="UniProtKB-SubCell"/>
</dbReference>
<keyword evidence="6 8" id="KW-0472">Membrane</keyword>
<feature type="transmembrane region" description="Helical" evidence="8">
    <location>
        <begin position="366"/>
        <end position="390"/>
    </location>
</feature>
<feature type="region of interest" description="Disordered" evidence="9">
    <location>
        <begin position="1210"/>
        <end position="1251"/>
    </location>
</feature>
<dbReference type="InterPro" id="IPR014743">
    <property type="entry name" value="Cl-channel_core"/>
</dbReference>
<accession>A0A2A6CY11</accession>